<dbReference type="PROSITE" id="PS00518">
    <property type="entry name" value="ZF_RING_1"/>
    <property type="match status" value="1"/>
</dbReference>
<evidence type="ECO:0000256" key="5">
    <source>
        <dbReference type="PROSITE-ProRule" id="PRU00175"/>
    </source>
</evidence>
<evidence type="ECO:0000256" key="7">
    <source>
        <dbReference type="SAM" id="MobiDB-lite"/>
    </source>
</evidence>
<evidence type="ECO:0000259" key="8">
    <source>
        <dbReference type="PROSITE" id="PS50089"/>
    </source>
</evidence>
<dbReference type="SUPFAM" id="SSF57850">
    <property type="entry name" value="RING/U-box"/>
    <property type="match status" value="1"/>
</dbReference>
<keyword evidence="10" id="KW-1185">Reference proteome</keyword>
<keyword evidence="1" id="KW-0479">Metal-binding</keyword>
<dbReference type="GO" id="GO:0061630">
    <property type="term" value="F:ubiquitin protein ligase activity"/>
    <property type="evidence" value="ECO:0007669"/>
    <property type="project" value="TreeGrafter"/>
</dbReference>
<keyword evidence="3 5" id="KW-0863">Zinc-finger</keyword>
<dbReference type="InterPro" id="IPR017907">
    <property type="entry name" value="Znf_RING_CS"/>
</dbReference>
<feature type="region of interest" description="Disordered" evidence="7">
    <location>
        <begin position="98"/>
        <end position="192"/>
    </location>
</feature>
<reference evidence="9" key="1">
    <citation type="submission" date="2021-01" db="EMBL/GenBank/DDBJ databases">
        <authorList>
            <person name="Li R."/>
            <person name="Bekaert M."/>
        </authorList>
    </citation>
    <scope>NUCLEOTIDE SEQUENCE</scope>
    <source>
        <strain evidence="9">Farmed</strain>
    </source>
</reference>
<feature type="repeat" description="NHL" evidence="6">
    <location>
        <begin position="226"/>
        <end position="269"/>
    </location>
</feature>
<protein>
    <submittedName>
        <fullName evidence="9">TRIM2_3</fullName>
    </submittedName>
</protein>
<dbReference type="InterPro" id="IPR018957">
    <property type="entry name" value="Znf_C3HC4_RING-type"/>
</dbReference>
<dbReference type="InterPro" id="IPR011042">
    <property type="entry name" value="6-blade_b-propeller_TolB-like"/>
</dbReference>
<keyword evidence="2" id="KW-0677">Repeat</keyword>
<feature type="compositionally biased region" description="Polar residues" evidence="7">
    <location>
        <begin position="157"/>
        <end position="169"/>
    </location>
</feature>
<evidence type="ECO:0000256" key="2">
    <source>
        <dbReference type="ARBA" id="ARBA00022737"/>
    </source>
</evidence>
<feature type="compositionally biased region" description="Basic and acidic residues" evidence="7">
    <location>
        <begin position="107"/>
        <end position="116"/>
    </location>
</feature>
<evidence type="ECO:0000313" key="10">
    <source>
        <dbReference type="Proteomes" id="UP000597762"/>
    </source>
</evidence>
<dbReference type="PROSITE" id="PS51125">
    <property type="entry name" value="NHL"/>
    <property type="match status" value="1"/>
</dbReference>
<dbReference type="PANTHER" id="PTHR25462:SF296">
    <property type="entry name" value="MEIOTIC P26, ISOFORM F"/>
    <property type="match status" value="1"/>
</dbReference>
<dbReference type="InterPro" id="IPR001258">
    <property type="entry name" value="NHL_repeat"/>
</dbReference>
<comment type="caution">
    <text evidence="9">The sequence shown here is derived from an EMBL/GenBank/DDBJ whole genome shotgun (WGS) entry which is preliminary data.</text>
</comment>
<sequence>MNTELKEKLEENVTCSICLERYKWPLTLSPCVHSYCKICLENYISKILSSKPSSDEIKFPCPDCRTIITLPHTGIDGLTHNHKLQSIVDSLELHERRQQTELETQENEVKVKKTVQDEEAVANTSSSSSTGNNDDKASDNNNNGRSQQIPTEEKVVGTSTNGGNNTSFSPDAKEVCKPPRPPPPNISKQPTTMLYPDITTEKANLQMELEAEEQAIDLEPCKDNLLIKFGKYGSGVNDFRKPYGLAVSTQGDVFISDQSGSRIFHFSEEGKLLGKIVTDCDIHDISLFLNGSLLVATSKALNAILRIYSLHGAILGEYSGLHYNYAKPSGVAIGVADAGNFRVQAFSPKGRPLGCPLQDTFRIGPNVRPINVSMDHHNNIVVLLLGTQFAEVRTYLWTPPPPDSLQDSFMKFTSSSISKMFENIAGNF</sequence>
<organism evidence="9 10">
    <name type="scientific">Acanthosepion pharaonis</name>
    <name type="common">Pharaoh cuttlefish</name>
    <name type="synonym">Sepia pharaonis</name>
    <dbReference type="NCBI Taxonomy" id="158019"/>
    <lineage>
        <taxon>Eukaryota</taxon>
        <taxon>Metazoa</taxon>
        <taxon>Spiralia</taxon>
        <taxon>Lophotrochozoa</taxon>
        <taxon>Mollusca</taxon>
        <taxon>Cephalopoda</taxon>
        <taxon>Coleoidea</taxon>
        <taxon>Decapodiformes</taxon>
        <taxon>Sepiida</taxon>
        <taxon>Sepiina</taxon>
        <taxon>Sepiidae</taxon>
        <taxon>Acanthosepion</taxon>
    </lineage>
</organism>
<evidence type="ECO:0000256" key="6">
    <source>
        <dbReference type="PROSITE-ProRule" id="PRU00504"/>
    </source>
</evidence>
<dbReference type="GO" id="GO:0008270">
    <property type="term" value="F:zinc ion binding"/>
    <property type="evidence" value="ECO:0007669"/>
    <property type="project" value="UniProtKB-KW"/>
</dbReference>
<dbReference type="InterPro" id="IPR047153">
    <property type="entry name" value="TRIM45/56/19-like"/>
</dbReference>
<proteinExistence type="predicted"/>
<dbReference type="Gene3D" id="3.30.40.10">
    <property type="entry name" value="Zinc/RING finger domain, C3HC4 (zinc finger)"/>
    <property type="match status" value="1"/>
</dbReference>
<dbReference type="Gene3D" id="2.120.10.30">
    <property type="entry name" value="TolB, C-terminal domain"/>
    <property type="match status" value="1"/>
</dbReference>
<evidence type="ECO:0000313" key="9">
    <source>
        <dbReference type="EMBL" id="CAE1268416.1"/>
    </source>
</evidence>
<evidence type="ECO:0000256" key="1">
    <source>
        <dbReference type="ARBA" id="ARBA00022723"/>
    </source>
</evidence>
<evidence type="ECO:0000256" key="4">
    <source>
        <dbReference type="ARBA" id="ARBA00022833"/>
    </source>
</evidence>
<evidence type="ECO:0000256" key="3">
    <source>
        <dbReference type="ARBA" id="ARBA00022771"/>
    </source>
</evidence>
<dbReference type="Pfam" id="PF00097">
    <property type="entry name" value="zf-C3HC4"/>
    <property type="match status" value="1"/>
</dbReference>
<dbReference type="Proteomes" id="UP000597762">
    <property type="component" value="Unassembled WGS sequence"/>
</dbReference>
<dbReference type="OrthoDB" id="9987040at2759"/>
<dbReference type="InterPro" id="IPR013083">
    <property type="entry name" value="Znf_RING/FYVE/PHD"/>
</dbReference>
<dbReference type="EMBL" id="CAHIKZ030001568">
    <property type="protein sequence ID" value="CAE1268416.1"/>
    <property type="molecule type" value="Genomic_DNA"/>
</dbReference>
<dbReference type="PANTHER" id="PTHR25462">
    <property type="entry name" value="BONUS, ISOFORM C-RELATED"/>
    <property type="match status" value="1"/>
</dbReference>
<gene>
    <name evidence="9" type="ORF">SPHA_36078</name>
</gene>
<dbReference type="InterPro" id="IPR001841">
    <property type="entry name" value="Znf_RING"/>
</dbReference>
<name>A0A812CB20_ACAPH</name>
<feature type="domain" description="RING-type" evidence="8">
    <location>
        <begin position="15"/>
        <end position="65"/>
    </location>
</feature>
<dbReference type="PROSITE" id="PS50089">
    <property type="entry name" value="ZF_RING_2"/>
    <property type="match status" value="1"/>
</dbReference>
<dbReference type="AlphaFoldDB" id="A0A812CB20"/>
<dbReference type="SUPFAM" id="SSF101898">
    <property type="entry name" value="NHL repeat"/>
    <property type="match status" value="1"/>
</dbReference>
<accession>A0A812CB20</accession>
<keyword evidence="4" id="KW-0862">Zinc</keyword>
<dbReference type="SMART" id="SM00184">
    <property type="entry name" value="RING"/>
    <property type="match status" value="1"/>
</dbReference>